<dbReference type="SMART" id="SM00471">
    <property type="entry name" value="HDc"/>
    <property type="match status" value="1"/>
</dbReference>
<dbReference type="PROSITE" id="PS51832">
    <property type="entry name" value="HD_GYP"/>
    <property type="match status" value="1"/>
</dbReference>
<dbReference type="GO" id="GO:0008081">
    <property type="term" value="F:phosphoric diester hydrolase activity"/>
    <property type="evidence" value="ECO:0007669"/>
    <property type="project" value="UniProtKB-ARBA"/>
</dbReference>
<dbReference type="SUPFAM" id="SSF109604">
    <property type="entry name" value="HD-domain/PDEase-like"/>
    <property type="match status" value="1"/>
</dbReference>
<evidence type="ECO:0000313" key="4">
    <source>
        <dbReference type="Proteomes" id="UP000464468"/>
    </source>
</evidence>
<dbReference type="CDD" id="cd00077">
    <property type="entry name" value="HDc"/>
    <property type="match status" value="1"/>
</dbReference>
<dbReference type="NCBIfam" id="TIGR00277">
    <property type="entry name" value="HDIG"/>
    <property type="match status" value="1"/>
</dbReference>
<proteinExistence type="predicted"/>
<dbReference type="Pfam" id="PF11871">
    <property type="entry name" value="DUF3391"/>
    <property type="match status" value="1"/>
</dbReference>
<dbReference type="Proteomes" id="UP000464468">
    <property type="component" value="Chromosome"/>
</dbReference>
<dbReference type="PANTHER" id="PTHR43155">
    <property type="entry name" value="CYCLIC DI-GMP PHOSPHODIESTERASE PA4108-RELATED"/>
    <property type="match status" value="1"/>
</dbReference>
<evidence type="ECO:0000256" key="1">
    <source>
        <dbReference type="SAM" id="MobiDB-lite"/>
    </source>
</evidence>
<dbReference type="PANTHER" id="PTHR43155:SF2">
    <property type="entry name" value="CYCLIC DI-GMP PHOSPHODIESTERASE PA4108"/>
    <property type="match status" value="1"/>
</dbReference>
<sequence>MSPKDLELGMYVHRLEGSWLDHPFWRSRFLISSPDTLDLLRRSPVQAVVIDESRSKRPPGRRKPAAAPRPAPRTPPRPPGERTSLVREYERAARLVNKSKRLVANMFGEARLGKAVNSQEVFVLVDELAASVARRPDAFVSIARLKTKHEYTYMHSVAVCGLMINFARHLGLSESEVREAGFAGLLHDIGKAAMPRAILDKPGPLDPAEFQTMKTHPERGFVLLSESSDVPEAARDVCLHHHERVDGTGYPYGLEGRRLTQFARMGAICDVYDAITSDRAYKRAWNPGEAIQRMRSWHGHFDAGLLESFVGSIGIYPVGALVRLESGSLAVVTSVNPEDPTRPPILPLRSLGNGRWAAADHSQSCDEEILGIEHPEEVKVTNFEALRAIALRIAAGI</sequence>
<dbReference type="InterPro" id="IPR003607">
    <property type="entry name" value="HD/PDEase_dom"/>
</dbReference>
<dbReference type="Pfam" id="PF13487">
    <property type="entry name" value="HD_5"/>
    <property type="match status" value="1"/>
</dbReference>
<reference evidence="3 4" key="1">
    <citation type="submission" date="2020-01" db="EMBL/GenBank/DDBJ databases">
        <title>Sphingomonas sp. C33 whole genome sequece.</title>
        <authorList>
            <person name="Park C."/>
        </authorList>
    </citation>
    <scope>NUCLEOTIDE SEQUENCE [LARGE SCALE GENOMIC DNA]</scope>
    <source>
        <strain evidence="3 4">C33</strain>
    </source>
</reference>
<protein>
    <submittedName>
        <fullName evidence="3">DUF3391 domain-containing protein</fullName>
    </submittedName>
</protein>
<dbReference type="EMBL" id="CP047895">
    <property type="protein sequence ID" value="QHL89737.1"/>
    <property type="molecule type" value="Genomic_DNA"/>
</dbReference>
<evidence type="ECO:0000259" key="2">
    <source>
        <dbReference type="PROSITE" id="PS51832"/>
    </source>
</evidence>
<feature type="region of interest" description="Disordered" evidence="1">
    <location>
        <begin position="50"/>
        <end position="84"/>
    </location>
</feature>
<accession>A0A7Z2NU53</accession>
<evidence type="ECO:0000313" key="3">
    <source>
        <dbReference type="EMBL" id="QHL89737.1"/>
    </source>
</evidence>
<dbReference type="AlphaFoldDB" id="A0A7Z2NU53"/>
<name>A0A7Z2NU53_9SPHN</name>
<dbReference type="KEGG" id="schy:GVO57_01470"/>
<organism evidence="3 4">
    <name type="scientific">Sphingomonas changnyeongensis</name>
    <dbReference type="NCBI Taxonomy" id="2698679"/>
    <lineage>
        <taxon>Bacteria</taxon>
        <taxon>Pseudomonadati</taxon>
        <taxon>Pseudomonadota</taxon>
        <taxon>Alphaproteobacteria</taxon>
        <taxon>Sphingomonadales</taxon>
        <taxon>Sphingomonadaceae</taxon>
        <taxon>Sphingomonas</taxon>
    </lineage>
</organism>
<dbReference type="InterPro" id="IPR037522">
    <property type="entry name" value="HD_GYP_dom"/>
</dbReference>
<dbReference type="InterPro" id="IPR006675">
    <property type="entry name" value="HDIG_dom"/>
</dbReference>
<dbReference type="RefSeq" id="WP_160591269.1">
    <property type="nucleotide sequence ID" value="NZ_CP047895.1"/>
</dbReference>
<dbReference type="Gene3D" id="1.10.3210.10">
    <property type="entry name" value="Hypothetical protein af1432"/>
    <property type="match status" value="1"/>
</dbReference>
<feature type="compositionally biased region" description="Pro residues" evidence="1">
    <location>
        <begin position="67"/>
        <end position="78"/>
    </location>
</feature>
<keyword evidence="4" id="KW-1185">Reference proteome</keyword>
<dbReference type="InterPro" id="IPR021812">
    <property type="entry name" value="DUF3391"/>
</dbReference>
<feature type="domain" description="HD-GYP" evidence="2">
    <location>
        <begin position="130"/>
        <end position="325"/>
    </location>
</feature>
<gene>
    <name evidence="3" type="ORF">GVO57_01470</name>
</gene>